<protein>
    <submittedName>
        <fullName evidence="2">Uncharacterized protein</fullName>
    </submittedName>
</protein>
<dbReference type="GeneID" id="36326507"/>
<dbReference type="AlphaFoldDB" id="A0A1X6MIP8"/>
<accession>A0A1X6MIP8</accession>
<evidence type="ECO:0000313" key="3">
    <source>
        <dbReference type="Proteomes" id="UP000194127"/>
    </source>
</evidence>
<reference evidence="2 3" key="1">
    <citation type="submission" date="2017-04" db="EMBL/GenBank/DDBJ databases">
        <title>Genome Sequence of the Model Brown-Rot Fungus Postia placenta SB12.</title>
        <authorList>
            <consortium name="DOE Joint Genome Institute"/>
            <person name="Gaskell J."/>
            <person name="Kersten P."/>
            <person name="Larrondo L.F."/>
            <person name="Canessa P."/>
            <person name="Martinez D."/>
            <person name="Hibbett D."/>
            <person name="Schmoll M."/>
            <person name="Kubicek C.P."/>
            <person name="Martinez A.T."/>
            <person name="Yadav J."/>
            <person name="Master E."/>
            <person name="Magnuson J.K."/>
            <person name="James T."/>
            <person name="Yaver D."/>
            <person name="Berka R."/>
            <person name="Labutti K."/>
            <person name="Lipzen A."/>
            <person name="Aerts A."/>
            <person name="Barry K."/>
            <person name="Henrissat B."/>
            <person name="Blanchette R."/>
            <person name="Grigoriev I."/>
            <person name="Cullen D."/>
        </authorList>
    </citation>
    <scope>NUCLEOTIDE SEQUENCE [LARGE SCALE GENOMIC DNA]</scope>
    <source>
        <strain evidence="2 3">MAD-698-R-SB12</strain>
    </source>
</reference>
<feature type="compositionally biased region" description="Low complexity" evidence="1">
    <location>
        <begin position="12"/>
        <end position="26"/>
    </location>
</feature>
<organism evidence="2 3">
    <name type="scientific">Postia placenta MAD-698-R-SB12</name>
    <dbReference type="NCBI Taxonomy" id="670580"/>
    <lineage>
        <taxon>Eukaryota</taxon>
        <taxon>Fungi</taxon>
        <taxon>Dikarya</taxon>
        <taxon>Basidiomycota</taxon>
        <taxon>Agaricomycotina</taxon>
        <taxon>Agaricomycetes</taxon>
        <taxon>Polyporales</taxon>
        <taxon>Adustoporiaceae</taxon>
        <taxon>Rhodonia</taxon>
    </lineage>
</organism>
<evidence type="ECO:0000313" key="2">
    <source>
        <dbReference type="EMBL" id="OSX56301.1"/>
    </source>
</evidence>
<feature type="region of interest" description="Disordered" evidence="1">
    <location>
        <begin position="1"/>
        <end position="35"/>
    </location>
</feature>
<name>A0A1X6MIP8_9APHY</name>
<sequence>MSYRGLIGTWPGARQDGAADKQAAQKPSQMKRQRQAGSWTALDELQAVAACSLISLVAALDPDHSDHSPISSPAASRGSAHSSSSRMASAFAVPPLPVSPAARPPTIHSAFVPSRGSLLTAHSAWPPINRDLRRRIPQTRRQLPRILVVCCPRALFRPIMCPGRQPPRLCRATLRPQTIRPWGASLLRAQHIPNGREAVPACGPLEAGSHTWPRSASYTGNLAALPI</sequence>
<dbReference type="Proteomes" id="UP000194127">
    <property type="component" value="Unassembled WGS sequence"/>
</dbReference>
<evidence type="ECO:0000256" key="1">
    <source>
        <dbReference type="SAM" id="MobiDB-lite"/>
    </source>
</evidence>
<dbReference type="EMBL" id="KZ110614">
    <property type="protein sequence ID" value="OSX56301.1"/>
    <property type="molecule type" value="Genomic_DNA"/>
</dbReference>
<proteinExistence type="predicted"/>
<dbReference type="RefSeq" id="XP_024333095.1">
    <property type="nucleotide sequence ID" value="XM_024481557.1"/>
</dbReference>
<keyword evidence="3" id="KW-1185">Reference proteome</keyword>
<gene>
    <name evidence="2" type="ORF">POSPLADRAFT_1062789</name>
</gene>